<evidence type="ECO:0000313" key="1">
    <source>
        <dbReference type="EMBL" id="JAD66079.1"/>
    </source>
</evidence>
<sequence>MNSPFPRRAPEFGSTATWLHQQKCMLQECIQRVTI</sequence>
<proteinExistence type="predicted"/>
<reference evidence="1" key="2">
    <citation type="journal article" date="2015" name="Data Brief">
        <title>Shoot transcriptome of the giant reed, Arundo donax.</title>
        <authorList>
            <person name="Barrero R.A."/>
            <person name="Guerrero F.D."/>
            <person name="Moolhuijzen P."/>
            <person name="Goolsby J.A."/>
            <person name="Tidwell J."/>
            <person name="Bellgard S.E."/>
            <person name="Bellgard M.I."/>
        </authorList>
    </citation>
    <scope>NUCLEOTIDE SEQUENCE</scope>
    <source>
        <tissue evidence="1">Shoot tissue taken approximately 20 cm above the soil surface</tissue>
    </source>
</reference>
<accession>A0A0A9BQ33</accession>
<organism evidence="1">
    <name type="scientific">Arundo donax</name>
    <name type="common">Giant reed</name>
    <name type="synonym">Donax arundinaceus</name>
    <dbReference type="NCBI Taxonomy" id="35708"/>
    <lineage>
        <taxon>Eukaryota</taxon>
        <taxon>Viridiplantae</taxon>
        <taxon>Streptophyta</taxon>
        <taxon>Embryophyta</taxon>
        <taxon>Tracheophyta</taxon>
        <taxon>Spermatophyta</taxon>
        <taxon>Magnoliopsida</taxon>
        <taxon>Liliopsida</taxon>
        <taxon>Poales</taxon>
        <taxon>Poaceae</taxon>
        <taxon>PACMAD clade</taxon>
        <taxon>Arundinoideae</taxon>
        <taxon>Arundineae</taxon>
        <taxon>Arundo</taxon>
    </lineage>
</organism>
<name>A0A0A9BQ33_ARUDO</name>
<protein>
    <submittedName>
        <fullName evidence="1">Uncharacterized protein</fullName>
    </submittedName>
</protein>
<dbReference type="EMBL" id="GBRH01231816">
    <property type="protein sequence ID" value="JAD66079.1"/>
    <property type="molecule type" value="Transcribed_RNA"/>
</dbReference>
<dbReference type="AlphaFoldDB" id="A0A0A9BQ33"/>
<reference evidence="1" key="1">
    <citation type="submission" date="2014-09" db="EMBL/GenBank/DDBJ databases">
        <authorList>
            <person name="Magalhaes I.L.F."/>
            <person name="Oliveira U."/>
            <person name="Santos F.R."/>
            <person name="Vidigal T.H.D.A."/>
            <person name="Brescovit A.D."/>
            <person name="Santos A.J."/>
        </authorList>
    </citation>
    <scope>NUCLEOTIDE SEQUENCE</scope>
    <source>
        <tissue evidence="1">Shoot tissue taken approximately 20 cm above the soil surface</tissue>
    </source>
</reference>